<evidence type="ECO:0000313" key="2">
    <source>
        <dbReference type="Proteomes" id="UP000824469"/>
    </source>
</evidence>
<dbReference type="AlphaFoldDB" id="A0AA38LBA2"/>
<organism evidence="1 2">
    <name type="scientific">Taxus chinensis</name>
    <name type="common">Chinese yew</name>
    <name type="synonym">Taxus wallichiana var. chinensis</name>
    <dbReference type="NCBI Taxonomy" id="29808"/>
    <lineage>
        <taxon>Eukaryota</taxon>
        <taxon>Viridiplantae</taxon>
        <taxon>Streptophyta</taxon>
        <taxon>Embryophyta</taxon>
        <taxon>Tracheophyta</taxon>
        <taxon>Spermatophyta</taxon>
        <taxon>Pinopsida</taxon>
        <taxon>Pinidae</taxon>
        <taxon>Conifers II</taxon>
        <taxon>Cupressales</taxon>
        <taxon>Taxaceae</taxon>
        <taxon>Taxus</taxon>
    </lineage>
</organism>
<keyword evidence="2" id="KW-1185">Reference proteome</keyword>
<reference evidence="1 2" key="1">
    <citation type="journal article" date="2021" name="Nat. Plants">
        <title>The Taxus genome provides insights into paclitaxel biosynthesis.</title>
        <authorList>
            <person name="Xiong X."/>
            <person name="Gou J."/>
            <person name="Liao Q."/>
            <person name="Li Y."/>
            <person name="Zhou Q."/>
            <person name="Bi G."/>
            <person name="Li C."/>
            <person name="Du R."/>
            <person name="Wang X."/>
            <person name="Sun T."/>
            <person name="Guo L."/>
            <person name="Liang H."/>
            <person name="Lu P."/>
            <person name="Wu Y."/>
            <person name="Zhang Z."/>
            <person name="Ro D.K."/>
            <person name="Shang Y."/>
            <person name="Huang S."/>
            <person name="Yan J."/>
        </authorList>
    </citation>
    <scope>NUCLEOTIDE SEQUENCE [LARGE SCALE GENOMIC DNA]</scope>
    <source>
        <strain evidence="1">Ta-2019</strain>
    </source>
</reference>
<name>A0AA38LBA2_TAXCH</name>
<feature type="non-terminal residue" evidence="1">
    <location>
        <position position="63"/>
    </location>
</feature>
<protein>
    <submittedName>
        <fullName evidence="1">Uncharacterized protein</fullName>
    </submittedName>
</protein>
<feature type="non-terminal residue" evidence="1">
    <location>
        <position position="1"/>
    </location>
</feature>
<gene>
    <name evidence="1" type="ORF">KI387_019310</name>
</gene>
<accession>A0AA38LBA2</accession>
<comment type="caution">
    <text evidence="1">The sequence shown here is derived from an EMBL/GenBank/DDBJ whole genome shotgun (WGS) entry which is preliminary data.</text>
</comment>
<proteinExistence type="predicted"/>
<dbReference type="Proteomes" id="UP000824469">
    <property type="component" value="Unassembled WGS sequence"/>
</dbReference>
<sequence length="63" mass="7286">VYSVTSEVAVRCIDEVFGERVGELRYHSTILSYREIYVAHLEEMRLIVLMMEAIGCYTLPDSE</sequence>
<dbReference type="EMBL" id="JAHRHJ020000004">
    <property type="protein sequence ID" value="KAH9317541.1"/>
    <property type="molecule type" value="Genomic_DNA"/>
</dbReference>
<evidence type="ECO:0000313" key="1">
    <source>
        <dbReference type="EMBL" id="KAH9317541.1"/>
    </source>
</evidence>